<accession>A0ABS5GUF9</accession>
<dbReference type="PANTHER" id="PTHR30344">
    <property type="entry name" value="6-PHOSPHOGLUCONOLACTONASE-RELATED"/>
    <property type="match status" value="1"/>
</dbReference>
<dbReference type="InterPro" id="IPR015943">
    <property type="entry name" value="WD40/YVTN_repeat-like_dom_sf"/>
</dbReference>
<dbReference type="Gene3D" id="2.130.10.10">
    <property type="entry name" value="YVTN repeat-like/Quinoprotein amine dehydrogenase"/>
    <property type="match status" value="1"/>
</dbReference>
<evidence type="ECO:0000256" key="2">
    <source>
        <dbReference type="ARBA" id="ARBA00022526"/>
    </source>
</evidence>
<protein>
    <submittedName>
        <fullName evidence="3">Beta-propeller fold lactonase family protein</fullName>
    </submittedName>
</protein>
<gene>
    <name evidence="3" type="ORF">KAT72_17520</name>
</gene>
<name>A0ABS5GUF9_9GAMM</name>
<evidence type="ECO:0000313" key="3">
    <source>
        <dbReference type="EMBL" id="MBR7630771.1"/>
    </source>
</evidence>
<dbReference type="Proteomes" id="UP000675653">
    <property type="component" value="Unassembled WGS sequence"/>
</dbReference>
<keyword evidence="2" id="KW-0313">Glucose metabolism</keyword>
<dbReference type="SUPFAM" id="SSF50974">
    <property type="entry name" value="Nitrous oxide reductase, N-terminal domain"/>
    <property type="match status" value="1"/>
</dbReference>
<proteinExistence type="inferred from homology"/>
<comment type="similarity">
    <text evidence="1">Belongs to the cycloisomerase 2 family.</text>
</comment>
<keyword evidence="2" id="KW-0119">Carbohydrate metabolism</keyword>
<dbReference type="InterPro" id="IPR019405">
    <property type="entry name" value="Lactonase_7-beta_prop"/>
</dbReference>
<keyword evidence="4" id="KW-1185">Reference proteome</keyword>
<organism evidence="3 4">
    <name type="scientific">Aeromonas popoffii</name>
    <dbReference type="NCBI Taxonomy" id="70856"/>
    <lineage>
        <taxon>Bacteria</taxon>
        <taxon>Pseudomonadati</taxon>
        <taxon>Pseudomonadota</taxon>
        <taxon>Gammaproteobacteria</taxon>
        <taxon>Aeromonadales</taxon>
        <taxon>Aeromonadaceae</taxon>
        <taxon>Aeromonas</taxon>
    </lineage>
</organism>
<evidence type="ECO:0000313" key="4">
    <source>
        <dbReference type="Proteomes" id="UP000675653"/>
    </source>
</evidence>
<dbReference type="InterPro" id="IPR011045">
    <property type="entry name" value="N2O_reductase_N"/>
</dbReference>
<dbReference type="EMBL" id="JAGRZL010000051">
    <property type="protein sequence ID" value="MBR7630771.1"/>
    <property type="molecule type" value="Genomic_DNA"/>
</dbReference>
<dbReference type="Pfam" id="PF10282">
    <property type="entry name" value="Lactonase"/>
    <property type="match status" value="1"/>
</dbReference>
<comment type="caution">
    <text evidence="3">The sequence shown here is derived from an EMBL/GenBank/DDBJ whole genome shotgun (WGS) entry which is preliminary data.</text>
</comment>
<sequence>MQQVVYVASPGSQQIHVFALADTGEMQLLQLVSTPGQVQPLVISPDRRWLYAAVRPDFAVISYRIGMDGRLSEQGSAPLAGSASHTAIDASGRFLLAASYAFNHVTVSPIGSGGRVEAPHQQLDGLQAAHSATLLGADEQGEQEVLVACLTEDAIRRFTLNDKGRLAPHPLGDLHTISGAGPRHLTLHPVNGDIYCLNELDCTINRYHRQADGHIHLQQSLDMLPAGYQGERWGADLHVTPDGRFLYSCERASSLLTLFGIAAQDGSLTLRAHFPTETMPRGFAIDHSGRYLLAAGQASHQLAVHRIDPGSGELTLLTRHPVGDGAMWVRVLALCE</sequence>
<reference evidence="3 4" key="1">
    <citation type="submission" date="2021-04" db="EMBL/GenBank/DDBJ databases">
        <title>Draft Genome of Aeromonas popoffii ID682, isolated from a natural water source in Idaho.</title>
        <authorList>
            <person name="Testerman T."/>
            <person name="Graf J."/>
        </authorList>
    </citation>
    <scope>NUCLEOTIDE SEQUENCE [LARGE SCALE GENOMIC DNA]</scope>
    <source>
        <strain evidence="3 4">ID682</strain>
    </source>
</reference>
<dbReference type="RefSeq" id="WP_212514385.1">
    <property type="nucleotide sequence ID" value="NZ_CAWQDX010000076.1"/>
</dbReference>
<evidence type="ECO:0000256" key="1">
    <source>
        <dbReference type="ARBA" id="ARBA00005564"/>
    </source>
</evidence>
<dbReference type="PANTHER" id="PTHR30344:SF1">
    <property type="entry name" value="6-PHOSPHOGLUCONOLACTONASE"/>
    <property type="match status" value="1"/>
</dbReference>
<dbReference type="InterPro" id="IPR050282">
    <property type="entry name" value="Cycloisomerase_2"/>
</dbReference>